<keyword evidence="2" id="KW-1185">Reference proteome</keyword>
<accession>A0A2V1DTT3</accession>
<feature type="non-terminal residue" evidence="1">
    <location>
        <position position="1"/>
    </location>
</feature>
<feature type="non-terminal residue" evidence="1">
    <location>
        <position position="174"/>
    </location>
</feature>
<reference evidence="1 2" key="1">
    <citation type="journal article" date="2018" name="Sci. Rep.">
        <title>Comparative genomics provides insights into the lifestyle and reveals functional heterogeneity of dark septate endophytic fungi.</title>
        <authorList>
            <person name="Knapp D.G."/>
            <person name="Nemeth J.B."/>
            <person name="Barry K."/>
            <person name="Hainaut M."/>
            <person name="Henrissat B."/>
            <person name="Johnson J."/>
            <person name="Kuo A."/>
            <person name="Lim J.H.P."/>
            <person name="Lipzen A."/>
            <person name="Nolan M."/>
            <person name="Ohm R.A."/>
            <person name="Tamas L."/>
            <person name="Grigoriev I.V."/>
            <person name="Spatafora J.W."/>
            <person name="Nagy L.G."/>
            <person name="Kovacs G.M."/>
        </authorList>
    </citation>
    <scope>NUCLEOTIDE SEQUENCE [LARGE SCALE GENOMIC DNA]</scope>
    <source>
        <strain evidence="1 2">DSE2036</strain>
    </source>
</reference>
<organism evidence="1 2">
    <name type="scientific">Periconia macrospinosa</name>
    <dbReference type="NCBI Taxonomy" id="97972"/>
    <lineage>
        <taxon>Eukaryota</taxon>
        <taxon>Fungi</taxon>
        <taxon>Dikarya</taxon>
        <taxon>Ascomycota</taxon>
        <taxon>Pezizomycotina</taxon>
        <taxon>Dothideomycetes</taxon>
        <taxon>Pleosporomycetidae</taxon>
        <taxon>Pleosporales</taxon>
        <taxon>Massarineae</taxon>
        <taxon>Periconiaceae</taxon>
        <taxon>Periconia</taxon>
    </lineage>
</organism>
<gene>
    <name evidence="1" type="ORF">DM02DRAFT_501325</name>
</gene>
<evidence type="ECO:0000313" key="2">
    <source>
        <dbReference type="Proteomes" id="UP000244855"/>
    </source>
</evidence>
<dbReference type="AlphaFoldDB" id="A0A2V1DTT3"/>
<evidence type="ECO:0000313" key="1">
    <source>
        <dbReference type="EMBL" id="PVI01718.1"/>
    </source>
</evidence>
<dbReference type="OrthoDB" id="5008097at2759"/>
<dbReference type="EMBL" id="KZ805353">
    <property type="protein sequence ID" value="PVI01718.1"/>
    <property type="molecule type" value="Genomic_DNA"/>
</dbReference>
<sequence>GIWIRYDIKNSKGPRYQLQFDHHNVTDWDTPEKRQKFTTNTEWELRIDDQAMVPAHLFTSEEARYQRWFRARYPEAELIRQQKLYLDQAFLSDPYSIQVLSDEAFHMAHCVLALRRYWWARESGTHVCPRDIDYRHMKHCLDSLDEMAFPGGERGPTHHEPEPGDIRLLWESKV</sequence>
<dbReference type="Proteomes" id="UP000244855">
    <property type="component" value="Unassembled WGS sequence"/>
</dbReference>
<name>A0A2V1DTT3_9PLEO</name>
<proteinExistence type="predicted"/>
<protein>
    <submittedName>
        <fullName evidence="1">Uncharacterized protein</fullName>
    </submittedName>
</protein>